<dbReference type="Proteomes" id="UP000770889">
    <property type="component" value="Unassembled WGS sequence"/>
</dbReference>
<keyword evidence="2 5" id="KW-0812">Transmembrane</keyword>
<feature type="transmembrane region" description="Helical" evidence="5">
    <location>
        <begin position="20"/>
        <end position="47"/>
    </location>
</feature>
<sequence>MPRSGGDNYPAEEPPGSAMAIAAESLFLANLLLIPGIAFVILALVYFKQGKSSPPLARSHLDQTFIASLWAGVLLVVVNLVILLLGGYQGAYTWMVVIIYFTVCHSSLILIGMLGLAKAMAGKCYRYPLIGKALPEGCRRLS</sequence>
<gene>
    <name evidence="6" type="ORF">KME65_18995</name>
</gene>
<organism evidence="6 7">
    <name type="scientific">Candidatus Thiodiazotropha taylori</name>
    <dbReference type="NCBI Taxonomy" id="2792791"/>
    <lineage>
        <taxon>Bacteria</taxon>
        <taxon>Pseudomonadati</taxon>
        <taxon>Pseudomonadota</taxon>
        <taxon>Gammaproteobacteria</taxon>
        <taxon>Chromatiales</taxon>
        <taxon>Sedimenticolaceae</taxon>
        <taxon>Candidatus Thiodiazotropha</taxon>
    </lineage>
</organism>
<evidence type="ECO:0000256" key="2">
    <source>
        <dbReference type="ARBA" id="ARBA00022692"/>
    </source>
</evidence>
<feature type="transmembrane region" description="Helical" evidence="5">
    <location>
        <begin position="67"/>
        <end position="88"/>
    </location>
</feature>
<keyword evidence="4 5" id="KW-0472">Membrane</keyword>
<reference evidence="6 7" key="1">
    <citation type="submission" date="2021-05" db="EMBL/GenBank/DDBJ databases">
        <title>Genetic and Functional Diversity in Clade A Lucinid endosymbionts from the Bahamas.</title>
        <authorList>
            <person name="Giani N.M."/>
            <person name="Engel A.S."/>
            <person name="Campbell B.J."/>
        </authorList>
    </citation>
    <scope>NUCLEOTIDE SEQUENCE [LARGE SCALE GENOMIC DNA]</scope>
    <source>
        <strain evidence="6">LUC16012Gg_MoonRockCtena</strain>
    </source>
</reference>
<dbReference type="InterPro" id="IPR019109">
    <property type="entry name" value="MamF_MmsF"/>
</dbReference>
<feature type="transmembrane region" description="Helical" evidence="5">
    <location>
        <begin position="94"/>
        <end position="117"/>
    </location>
</feature>
<evidence type="ECO:0000313" key="7">
    <source>
        <dbReference type="Proteomes" id="UP000770889"/>
    </source>
</evidence>
<protein>
    <recommendedName>
        <fullName evidence="8">Cytochrome C oxidase subunit III</fullName>
    </recommendedName>
</protein>
<dbReference type="Pfam" id="PF09685">
    <property type="entry name" value="MamF_MmsF"/>
    <property type="match status" value="1"/>
</dbReference>
<dbReference type="AlphaFoldDB" id="A0A944QX71"/>
<proteinExistence type="predicted"/>
<comment type="subcellular location">
    <subcellularLocation>
        <location evidence="1">Membrane</location>
        <topology evidence="1">Multi-pass membrane protein</topology>
    </subcellularLocation>
</comment>
<evidence type="ECO:0000256" key="5">
    <source>
        <dbReference type="SAM" id="Phobius"/>
    </source>
</evidence>
<accession>A0A944QX71</accession>
<keyword evidence="3 5" id="KW-1133">Transmembrane helix</keyword>
<comment type="caution">
    <text evidence="6">The sequence shown here is derived from an EMBL/GenBank/DDBJ whole genome shotgun (WGS) entry which is preliminary data.</text>
</comment>
<name>A0A944QX71_9GAMM</name>
<evidence type="ECO:0000256" key="3">
    <source>
        <dbReference type="ARBA" id="ARBA00022989"/>
    </source>
</evidence>
<evidence type="ECO:0000313" key="6">
    <source>
        <dbReference type="EMBL" id="MBT2991051.1"/>
    </source>
</evidence>
<evidence type="ECO:0008006" key="8">
    <source>
        <dbReference type="Google" id="ProtNLM"/>
    </source>
</evidence>
<evidence type="ECO:0000256" key="4">
    <source>
        <dbReference type="ARBA" id="ARBA00023136"/>
    </source>
</evidence>
<dbReference type="EMBL" id="JAHHGM010000026">
    <property type="protein sequence ID" value="MBT2991051.1"/>
    <property type="molecule type" value="Genomic_DNA"/>
</dbReference>
<evidence type="ECO:0000256" key="1">
    <source>
        <dbReference type="ARBA" id="ARBA00004141"/>
    </source>
</evidence>